<feature type="region of interest" description="Disordered" evidence="1">
    <location>
        <begin position="222"/>
        <end position="307"/>
    </location>
</feature>
<feature type="compositionally biased region" description="Polar residues" evidence="1">
    <location>
        <begin position="395"/>
        <end position="412"/>
    </location>
</feature>
<feature type="compositionally biased region" description="Acidic residues" evidence="1">
    <location>
        <begin position="155"/>
        <end position="164"/>
    </location>
</feature>
<dbReference type="KEGG" id="cfj:CFIO01_09562"/>
<dbReference type="Proteomes" id="UP000020467">
    <property type="component" value="Unassembled WGS sequence"/>
</dbReference>
<proteinExistence type="predicted"/>
<feature type="compositionally biased region" description="Basic and acidic residues" evidence="1">
    <location>
        <begin position="145"/>
        <end position="154"/>
    </location>
</feature>
<dbReference type="OrthoDB" id="5138733at2759"/>
<name>A0A010QZS6_9PEZI</name>
<evidence type="ECO:0000256" key="1">
    <source>
        <dbReference type="SAM" id="MobiDB-lite"/>
    </source>
</evidence>
<organism evidence="2 3">
    <name type="scientific">Colletotrichum fioriniae PJ7</name>
    <dbReference type="NCBI Taxonomy" id="1445577"/>
    <lineage>
        <taxon>Eukaryota</taxon>
        <taxon>Fungi</taxon>
        <taxon>Dikarya</taxon>
        <taxon>Ascomycota</taxon>
        <taxon>Pezizomycotina</taxon>
        <taxon>Sordariomycetes</taxon>
        <taxon>Hypocreomycetidae</taxon>
        <taxon>Glomerellales</taxon>
        <taxon>Glomerellaceae</taxon>
        <taxon>Colletotrichum</taxon>
        <taxon>Colletotrichum acutatum species complex</taxon>
    </lineage>
</organism>
<comment type="caution">
    <text evidence="2">The sequence shown here is derived from an EMBL/GenBank/DDBJ whole genome shotgun (WGS) entry which is preliminary data.</text>
</comment>
<dbReference type="AlphaFoldDB" id="A0A010QZS6"/>
<feature type="region of interest" description="Disordered" evidence="1">
    <location>
        <begin position="392"/>
        <end position="416"/>
    </location>
</feature>
<reference evidence="2 3" key="1">
    <citation type="submission" date="2014-02" db="EMBL/GenBank/DDBJ databases">
        <title>The genome sequence of Colletotrichum fioriniae PJ7.</title>
        <authorList>
            <person name="Baroncelli R."/>
            <person name="Thon M.R."/>
        </authorList>
    </citation>
    <scope>NUCLEOTIDE SEQUENCE [LARGE SCALE GENOMIC DNA]</scope>
    <source>
        <strain evidence="2 3">PJ7</strain>
    </source>
</reference>
<gene>
    <name evidence="2" type="ORF">CFIO01_09562</name>
</gene>
<evidence type="ECO:0000313" key="3">
    <source>
        <dbReference type="Proteomes" id="UP000020467"/>
    </source>
</evidence>
<dbReference type="eggNOG" id="ENOG502T4AZ">
    <property type="taxonomic scope" value="Eukaryota"/>
</dbReference>
<feature type="compositionally biased region" description="Polar residues" evidence="1">
    <location>
        <begin position="166"/>
        <end position="182"/>
    </location>
</feature>
<protein>
    <submittedName>
        <fullName evidence="2">Uncharacterized protein</fullName>
    </submittedName>
</protein>
<dbReference type="EMBL" id="JARH01001058">
    <property type="protein sequence ID" value="EXF73441.1"/>
    <property type="molecule type" value="Genomic_DNA"/>
</dbReference>
<sequence>MSSSSINPTSIPSISALRQQLGYGDSNSANHQSKLFYDSVRAFRKTFVTRQGYEGSVLYEWKSSEHQSALEEMVQAFLDDDGNGARLWPDEHAQGSVKKLKYSRHGTKIKRILKQLFWRMNLQQHRNGKYRKNKVKTGNVNIRTLDGRGSHEDPVDVDENEEPLESSSAVEMLTTSNSTKTDQAAAAPSKILDPYEIDSTSEEVQGPLQSQRDFGADLWREPEGHDQEVGNTFKDPFTSPTGPMEDRQFAPYAEMNPSEPLLKRPRVDTMQSLHQTSKRDDDPVDPQASRTSPRKRHAPQRDGLVTGERLTEAWQAMDKDSPPEMVADAMSSAAHLEVPGGSFAGAQEASGLHIHENSAENVTDRATSVDAFADEMVTRLTAETEMHSLQPDEVVTSTKTSEPADTSCQQSPAVERKKTVSFLADMRRSETMAAEPIESIDSPQTAPRRQARVKFVYRIITRYPTRRSCIWKPRGSFRTKTLAELEDELPLRFERSELKYLLVRLEARDTHADQIIPCGREEEFDALKRHLADFIRHRIAESPPGEEVSVFIDIEPLPTLDSTEKSSEVDSITFDW</sequence>
<keyword evidence="3" id="KW-1185">Reference proteome</keyword>
<accession>A0A010QZS6</accession>
<dbReference type="HOGENOM" id="CLU_466919_0_0_1"/>
<feature type="region of interest" description="Disordered" evidence="1">
    <location>
        <begin position="142"/>
        <end position="187"/>
    </location>
</feature>
<evidence type="ECO:0000313" key="2">
    <source>
        <dbReference type="EMBL" id="EXF73441.1"/>
    </source>
</evidence>